<evidence type="ECO:0000259" key="4">
    <source>
        <dbReference type="Pfam" id="PF13600"/>
    </source>
</evidence>
<dbReference type="InterPro" id="IPR025554">
    <property type="entry name" value="DUF4140"/>
</dbReference>
<organism evidence="5 6">
    <name type="scientific">Pyxidicoccus parkwayensis</name>
    <dbReference type="NCBI Taxonomy" id="2813578"/>
    <lineage>
        <taxon>Bacteria</taxon>
        <taxon>Pseudomonadati</taxon>
        <taxon>Myxococcota</taxon>
        <taxon>Myxococcia</taxon>
        <taxon>Myxococcales</taxon>
        <taxon>Cystobacterineae</taxon>
        <taxon>Myxococcaceae</taxon>
        <taxon>Pyxidicoccus</taxon>
    </lineage>
</organism>
<accession>A0ABX7NQF0</accession>
<dbReference type="NCBIfam" id="TIGR02231">
    <property type="entry name" value="mucoidy inhibitor MuiA family protein"/>
    <property type="match status" value="1"/>
</dbReference>
<dbReference type="InterPro" id="IPR037291">
    <property type="entry name" value="DUF4139"/>
</dbReference>
<gene>
    <name evidence="5" type="ORF">JY651_37685</name>
</gene>
<evidence type="ECO:0000256" key="2">
    <source>
        <dbReference type="SAM" id="MobiDB-lite"/>
    </source>
</evidence>
<evidence type="ECO:0000313" key="5">
    <source>
        <dbReference type="EMBL" id="QSQ20913.1"/>
    </source>
</evidence>
<feature type="coiled-coil region" evidence="1">
    <location>
        <begin position="158"/>
        <end position="192"/>
    </location>
</feature>
<dbReference type="PANTHER" id="PTHR31005:SF8">
    <property type="entry name" value="DUF4139 DOMAIN-CONTAINING PROTEIN"/>
    <property type="match status" value="1"/>
</dbReference>
<dbReference type="Pfam" id="PF13600">
    <property type="entry name" value="DUF4140"/>
    <property type="match status" value="1"/>
</dbReference>
<dbReference type="PANTHER" id="PTHR31005">
    <property type="entry name" value="DUF4139 DOMAIN-CONTAINING PROTEIN"/>
    <property type="match status" value="1"/>
</dbReference>
<feature type="region of interest" description="Disordered" evidence="2">
    <location>
        <begin position="288"/>
        <end position="312"/>
    </location>
</feature>
<feature type="domain" description="DUF4140" evidence="4">
    <location>
        <begin position="20"/>
        <end position="110"/>
    </location>
</feature>
<evidence type="ECO:0000256" key="1">
    <source>
        <dbReference type="SAM" id="Coils"/>
    </source>
</evidence>
<proteinExistence type="predicted"/>
<dbReference type="RefSeq" id="WP_206722493.1">
    <property type="nucleotide sequence ID" value="NZ_CP071090.1"/>
</dbReference>
<dbReference type="EMBL" id="CP071090">
    <property type="protein sequence ID" value="QSQ20913.1"/>
    <property type="molecule type" value="Genomic_DNA"/>
</dbReference>
<keyword evidence="1" id="KW-0175">Coiled coil</keyword>
<protein>
    <submittedName>
        <fullName evidence="5">Mucoidy inhibitor MuiA family protein</fullName>
    </submittedName>
</protein>
<sequence length="521" mass="57299">MPLLPLTLLALATTSQISSVVIYPDRAQVTRTQTVTCNGATTAVFEHLPQAASRESFRARATGATLEGITADTVTLEASLAPERKKWEDRGLELDREQEVLNAAAARAKDLERLAQSFTDVAVDRVTRELTGPKPDSRAWAAAFDSAMAVRLRAVKDAQDVADKQRVLQQKLSEVESEMERLNRQALSSEQRVEVRVSCSEGTQVPVELTYLVGGTSWTPLYEARAEEGSGVVELTSLATVRQASGEDWAGAKLFLSTAQPSQDATPPSVTPLYVYATKKPKERKVLVRRDEQQQHAQGGTDAPEAEGEGLRVSSQGLSVQWEAQEATRVPGDGSAVRVRLGRHKLKADFSWRTAPKLHPVVFRVARLANTTRFPLLPGPVSVFRDTGFLGHQRLERVARGAPFELTFGLEEGLRVKRTVVEEVKQSKGLFGGKQRFRYVYRFELANLRARPEKVELAEHVPVSELDDVKVEMEPESTAGYTLAAEDGIATWKVALAPGERRTVDLVFHVDAPSSYDTGSM</sequence>
<reference evidence="5 6" key="1">
    <citation type="submission" date="2021-02" db="EMBL/GenBank/DDBJ databases">
        <title>De Novo genome assembly of isolated myxobacteria.</title>
        <authorList>
            <person name="Stevens D.C."/>
        </authorList>
    </citation>
    <scope>NUCLEOTIDE SEQUENCE [LARGE SCALE GENOMIC DNA]</scope>
    <source>
        <strain evidence="6">SCPEA02</strain>
    </source>
</reference>
<dbReference type="Proteomes" id="UP000662747">
    <property type="component" value="Chromosome"/>
</dbReference>
<dbReference type="InterPro" id="IPR011935">
    <property type="entry name" value="CHP02231"/>
</dbReference>
<feature type="domain" description="DUF4139" evidence="3">
    <location>
        <begin position="207"/>
        <end position="513"/>
    </location>
</feature>
<evidence type="ECO:0000313" key="6">
    <source>
        <dbReference type="Proteomes" id="UP000662747"/>
    </source>
</evidence>
<evidence type="ECO:0000259" key="3">
    <source>
        <dbReference type="Pfam" id="PF13598"/>
    </source>
</evidence>
<keyword evidence="6" id="KW-1185">Reference proteome</keyword>
<name>A0ABX7NQF0_9BACT</name>
<dbReference type="Pfam" id="PF13598">
    <property type="entry name" value="DUF4139"/>
    <property type="match status" value="1"/>
</dbReference>